<gene>
    <name evidence="1" type="ORF">GIL414_LOCUS37335</name>
</gene>
<accession>A0A8S2YRQ6</accession>
<protein>
    <recommendedName>
        <fullName evidence="3">Sel1 repeat family protein</fullName>
    </recommendedName>
</protein>
<dbReference type="SMART" id="SM00671">
    <property type="entry name" value="SEL1"/>
    <property type="match status" value="1"/>
</dbReference>
<sequence>AHVRAGHALIQEIDPAGADVVKGHKYEHGDIDVKQDYEQAGKYFAKAASQGNAEGMYNLARLTDRGLGVEKDHNFALKLLE</sequence>
<feature type="non-terminal residue" evidence="1">
    <location>
        <position position="1"/>
    </location>
</feature>
<comment type="caution">
    <text evidence="1">The sequence shown here is derived from an EMBL/GenBank/DDBJ whole genome shotgun (WGS) entry which is preliminary data.</text>
</comment>
<evidence type="ECO:0000313" key="2">
    <source>
        <dbReference type="Proteomes" id="UP000681720"/>
    </source>
</evidence>
<dbReference type="InterPro" id="IPR006597">
    <property type="entry name" value="Sel1-like"/>
</dbReference>
<feature type="non-terminal residue" evidence="1">
    <location>
        <position position="81"/>
    </location>
</feature>
<dbReference type="InterPro" id="IPR011990">
    <property type="entry name" value="TPR-like_helical_dom_sf"/>
</dbReference>
<dbReference type="AlphaFoldDB" id="A0A8S2YRQ6"/>
<dbReference type="Pfam" id="PF08238">
    <property type="entry name" value="Sel1"/>
    <property type="match status" value="2"/>
</dbReference>
<dbReference type="EMBL" id="CAJOBJ010095621">
    <property type="protein sequence ID" value="CAF4563114.1"/>
    <property type="molecule type" value="Genomic_DNA"/>
</dbReference>
<evidence type="ECO:0008006" key="3">
    <source>
        <dbReference type="Google" id="ProtNLM"/>
    </source>
</evidence>
<organism evidence="1 2">
    <name type="scientific">Rotaria magnacalcarata</name>
    <dbReference type="NCBI Taxonomy" id="392030"/>
    <lineage>
        <taxon>Eukaryota</taxon>
        <taxon>Metazoa</taxon>
        <taxon>Spiralia</taxon>
        <taxon>Gnathifera</taxon>
        <taxon>Rotifera</taxon>
        <taxon>Eurotatoria</taxon>
        <taxon>Bdelloidea</taxon>
        <taxon>Philodinida</taxon>
        <taxon>Philodinidae</taxon>
        <taxon>Rotaria</taxon>
    </lineage>
</organism>
<evidence type="ECO:0000313" key="1">
    <source>
        <dbReference type="EMBL" id="CAF4563114.1"/>
    </source>
</evidence>
<dbReference type="Proteomes" id="UP000681720">
    <property type="component" value="Unassembled WGS sequence"/>
</dbReference>
<proteinExistence type="predicted"/>
<dbReference type="Gene3D" id="1.25.40.10">
    <property type="entry name" value="Tetratricopeptide repeat domain"/>
    <property type="match status" value="1"/>
</dbReference>
<reference evidence="1" key="1">
    <citation type="submission" date="2021-02" db="EMBL/GenBank/DDBJ databases">
        <authorList>
            <person name="Nowell W R."/>
        </authorList>
    </citation>
    <scope>NUCLEOTIDE SEQUENCE</scope>
</reference>
<name>A0A8S2YRQ6_9BILA</name>
<dbReference type="SUPFAM" id="SSF81901">
    <property type="entry name" value="HCP-like"/>
    <property type="match status" value="1"/>
</dbReference>